<keyword evidence="1" id="KW-1133">Transmembrane helix</keyword>
<geneLocation type="mitochondrion" evidence="2"/>
<dbReference type="EMBL" id="DQ238599">
    <property type="protein sequence ID" value="ABC00941.1"/>
    <property type="molecule type" value="Genomic_DNA"/>
</dbReference>
<feature type="transmembrane region" description="Helical" evidence="1">
    <location>
        <begin position="50"/>
        <end position="70"/>
    </location>
</feature>
<dbReference type="AlphaFoldDB" id="Q2I6Z9"/>
<sequence>MVTLTFVLATVSSISLPFMSTPYALGSAFMMSLSFVALYMMSVGPIWYPVTMFLIYIGALMVLFLYMACLSPNMRIESPRQALVISTWASLLLVSIIFLMTIPHFISLQPTVNLSEMSISLSSTLSPTDLMSRSNGDMIVLSGLSLFFALLSVVKTCKHQKGPLRAFKRTTRPRNRE</sequence>
<gene>
    <name evidence="2" type="primary">ND6</name>
</gene>
<evidence type="ECO:0000313" key="2">
    <source>
        <dbReference type="EMBL" id="ABC00941.1"/>
    </source>
</evidence>
<feature type="transmembrane region" description="Helical" evidence="1">
    <location>
        <begin position="82"/>
        <end position="106"/>
    </location>
</feature>
<dbReference type="RefSeq" id="YP_492567.1">
    <property type="nucleotide sequence ID" value="NC_007782.1"/>
</dbReference>
<dbReference type="GeneID" id="3907702"/>
<keyword evidence="1" id="KW-0472">Membrane</keyword>
<keyword evidence="1" id="KW-0812">Transmembrane</keyword>
<name>Q2I6Z9_9GAST</name>
<evidence type="ECO:0000256" key="1">
    <source>
        <dbReference type="SAM" id="Phobius"/>
    </source>
</evidence>
<accession>Q2I6Z9</accession>
<keyword evidence="2" id="KW-0496">Mitochondrion</keyword>
<feature type="transmembrane region" description="Helical" evidence="1">
    <location>
        <begin position="138"/>
        <end position="157"/>
    </location>
</feature>
<proteinExistence type="predicted"/>
<reference evidence="2" key="1">
    <citation type="journal article" date="2006" name="Mol. Phylogenet. Evol.">
        <title>Rolling circle amplification of metazoan mitochondrial genomes.</title>
        <authorList>
            <person name="Simison W.B."/>
            <person name="Lindberg D.R."/>
            <person name="Boore J.L."/>
        </authorList>
    </citation>
    <scope>NUCLEOTIDE SEQUENCE</scope>
</reference>
<dbReference type="CTD" id="4541"/>
<organism evidence="2">
    <name type="scientific">Lottia digitalis</name>
    <name type="common">California fingered limpet</name>
    <dbReference type="NCBI Taxonomy" id="225159"/>
    <lineage>
        <taxon>Eukaryota</taxon>
        <taxon>Metazoa</taxon>
        <taxon>Spiralia</taxon>
        <taxon>Lophotrochozoa</taxon>
        <taxon>Mollusca</taxon>
        <taxon>Gastropoda</taxon>
        <taxon>Patellogastropoda</taxon>
        <taxon>Lottioidea</taxon>
        <taxon>Lottiidae</taxon>
        <taxon>Lottia</taxon>
    </lineage>
</organism>
<protein>
    <submittedName>
        <fullName evidence="2">NADH dehydrogenase subunit 6</fullName>
    </submittedName>
</protein>